<reference evidence="3" key="1">
    <citation type="submission" date="2023-07" db="EMBL/GenBank/DDBJ databases">
        <authorList>
            <consortium name="AG Swart"/>
            <person name="Singh M."/>
            <person name="Singh A."/>
            <person name="Seah K."/>
            <person name="Emmerich C."/>
        </authorList>
    </citation>
    <scope>NUCLEOTIDE SEQUENCE</scope>
    <source>
        <strain evidence="3">DP1</strain>
    </source>
</reference>
<feature type="compositionally biased region" description="Low complexity" evidence="1">
    <location>
        <begin position="394"/>
        <end position="403"/>
    </location>
</feature>
<feature type="region of interest" description="Disordered" evidence="1">
    <location>
        <begin position="384"/>
        <end position="404"/>
    </location>
</feature>
<feature type="region of interest" description="Disordered" evidence="1">
    <location>
        <begin position="488"/>
        <end position="508"/>
    </location>
</feature>
<dbReference type="SMART" id="SM00220">
    <property type="entry name" value="S_TKc"/>
    <property type="match status" value="1"/>
</dbReference>
<organism evidence="3 4">
    <name type="scientific">Euplotes crassus</name>
    <dbReference type="NCBI Taxonomy" id="5936"/>
    <lineage>
        <taxon>Eukaryota</taxon>
        <taxon>Sar</taxon>
        <taxon>Alveolata</taxon>
        <taxon>Ciliophora</taxon>
        <taxon>Intramacronucleata</taxon>
        <taxon>Spirotrichea</taxon>
        <taxon>Hypotrichia</taxon>
        <taxon>Euplotida</taxon>
        <taxon>Euplotidae</taxon>
        <taxon>Moneuplotes</taxon>
    </lineage>
</organism>
<dbReference type="Proteomes" id="UP001295684">
    <property type="component" value="Unassembled WGS sequence"/>
</dbReference>
<evidence type="ECO:0000313" key="4">
    <source>
        <dbReference type="Proteomes" id="UP001295684"/>
    </source>
</evidence>
<dbReference type="InterPro" id="IPR011009">
    <property type="entry name" value="Kinase-like_dom_sf"/>
</dbReference>
<dbReference type="AlphaFoldDB" id="A0AAD1U6T0"/>
<feature type="domain" description="Protein kinase" evidence="2">
    <location>
        <begin position="82"/>
        <end position="343"/>
    </location>
</feature>
<proteinExistence type="predicted"/>
<dbReference type="GO" id="GO:0005524">
    <property type="term" value="F:ATP binding"/>
    <property type="evidence" value="ECO:0007669"/>
    <property type="project" value="InterPro"/>
</dbReference>
<dbReference type="GO" id="GO:0004672">
    <property type="term" value="F:protein kinase activity"/>
    <property type="evidence" value="ECO:0007669"/>
    <property type="project" value="InterPro"/>
</dbReference>
<evidence type="ECO:0000313" key="3">
    <source>
        <dbReference type="EMBL" id="CAI2361582.1"/>
    </source>
</evidence>
<dbReference type="InterPro" id="IPR000719">
    <property type="entry name" value="Prot_kinase_dom"/>
</dbReference>
<dbReference type="SUPFAM" id="SSF56112">
    <property type="entry name" value="Protein kinase-like (PK-like)"/>
    <property type="match status" value="1"/>
</dbReference>
<dbReference type="Gene3D" id="1.10.510.10">
    <property type="entry name" value="Transferase(Phosphotransferase) domain 1"/>
    <property type="match status" value="1"/>
</dbReference>
<name>A0AAD1U6T0_EUPCR</name>
<sequence length="569" mass="64790">MGANICKSRQSIYTKERPSISLHPSEAWKRPIGTKIRNESNLSIAKQNHQINIVRTEEDEQMSMAQSQSSIPQLKRFSDGNADIDSFINRDQLKKTYHKNYKEANSDSETESQFTGKVFDTGSMEKFNDLNGSKENSSTNFSSLLDTVNELRTKTQNNPLFVEYTEASQTEDAGEQVVRIEPLFDNQKVPNLLTLTEYVECYGFLDDISISKICEQIFSGLELLFKNSYFHGSISIDNIMINQISMNIKMMNYGLYNCIYKENPLDLFEGSKMDLFCVGILVLKLLGKLRLDMPLDLGELQHRVDVLKSIYKNESLSYILKSFLDKAFDEEASLTKMLIHPFITVNPQHTNSESRESMGIRNTLTQNMHLGSIKESITGEDKSDFTFGSGQQKSSSPRSSDSSYIPPELRKFLTKGSGFGRYTNLFFFDIFNFYCTSFYSSGTGSEEQKKSIELIQHRFSETNSQHSILPSNSPAIPLRYYDRTKTKPICNPPENPMMSPSEFSSTSEIKGKSSSQQAKLIKIENKYRQTLLLNPCDELPEMNDTEEDDQEIIKNLSKSIIIVPPKNNI</sequence>
<accession>A0AAD1U6T0</accession>
<comment type="caution">
    <text evidence="3">The sequence shown here is derived from an EMBL/GenBank/DDBJ whole genome shotgun (WGS) entry which is preliminary data.</text>
</comment>
<protein>
    <recommendedName>
        <fullName evidence="2">Protein kinase domain-containing protein</fullName>
    </recommendedName>
</protein>
<dbReference type="EMBL" id="CAMPGE010002771">
    <property type="protein sequence ID" value="CAI2361582.1"/>
    <property type="molecule type" value="Genomic_DNA"/>
</dbReference>
<evidence type="ECO:0000256" key="1">
    <source>
        <dbReference type="SAM" id="MobiDB-lite"/>
    </source>
</evidence>
<evidence type="ECO:0000259" key="2">
    <source>
        <dbReference type="PROSITE" id="PS50011"/>
    </source>
</evidence>
<dbReference type="PROSITE" id="PS50011">
    <property type="entry name" value="PROTEIN_KINASE_DOM"/>
    <property type="match status" value="1"/>
</dbReference>
<gene>
    <name evidence="3" type="ORF">ECRASSUSDP1_LOCUS2893</name>
</gene>
<keyword evidence="4" id="KW-1185">Reference proteome</keyword>